<evidence type="ECO:0000256" key="4">
    <source>
        <dbReference type="SAM" id="Phobius"/>
    </source>
</evidence>
<evidence type="ECO:0000259" key="5">
    <source>
        <dbReference type="PROSITE" id="PS01124"/>
    </source>
</evidence>
<keyword evidence="2" id="KW-0238">DNA-binding</keyword>
<name>A0A2V5KRD2_9BACL</name>
<keyword evidence="3" id="KW-0804">Transcription</keyword>
<feature type="domain" description="HTH araC/xylS-type" evidence="5">
    <location>
        <begin position="643"/>
        <end position="742"/>
    </location>
</feature>
<dbReference type="GO" id="GO:0003700">
    <property type="term" value="F:DNA-binding transcription factor activity"/>
    <property type="evidence" value="ECO:0007669"/>
    <property type="project" value="InterPro"/>
</dbReference>
<reference evidence="6 7" key="1">
    <citation type="submission" date="2018-05" db="EMBL/GenBank/DDBJ databases">
        <title>Paenibacillus flagellatus sp. nov., isolated from selenium mineral soil.</title>
        <authorList>
            <person name="Dai X."/>
        </authorList>
    </citation>
    <scope>NUCLEOTIDE SEQUENCE [LARGE SCALE GENOMIC DNA]</scope>
    <source>
        <strain evidence="6 7">DXL2</strain>
    </source>
</reference>
<dbReference type="RefSeq" id="WP_110840971.1">
    <property type="nucleotide sequence ID" value="NZ_QJVJ01000006.1"/>
</dbReference>
<dbReference type="AlphaFoldDB" id="A0A2V5KRD2"/>
<evidence type="ECO:0000313" key="6">
    <source>
        <dbReference type="EMBL" id="PYI53987.1"/>
    </source>
</evidence>
<organism evidence="6 7">
    <name type="scientific">Paenibacillus flagellatus</name>
    <dbReference type="NCBI Taxonomy" id="2211139"/>
    <lineage>
        <taxon>Bacteria</taxon>
        <taxon>Bacillati</taxon>
        <taxon>Bacillota</taxon>
        <taxon>Bacilli</taxon>
        <taxon>Bacillales</taxon>
        <taxon>Paenibacillaceae</taxon>
        <taxon>Paenibacillus</taxon>
    </lineage>
</organism>
<proteinExistence type="predicted"/>
<dbReference type="PROSITE" id="PS01124">
    <property type="entry name" value="HTH_ARAC_FAMILY_2"/>
    <property type="match status" value="1"/>
</dbReference>
<keyword evidence="7" id="KW-1185">Reference proteome</keyword>
<dbReference type="InterPro" id="IPR018062">
    <property type="entry name" value="HTH_AraC-typ_CS"/>
</dbReference>
<keyword evidence="4" id="KW-1133">Transmembrane helix</keyword>
<gene>
    <name evidence="6" type="ORF">DLM86_15675</name>
</gene>
<keyword evidence="4" id="KW-0472">Membrane</keyword>
<evidence type="ECO:0000256" key="3">
    <source>
        <dbReference type="ARBA" id="ARBA00023163"/>
    </source>
</evidence>
<feature type="transmembrane region" description="Helical" evidence="4">
    <location>
        <begin position="264"/>
        <end position="286"/>
    </location>
</feature>
<feature type="transmembrane region" description="Helical" evidence="4">
    <location>
        <begin position="12"/>
        <end position="32"/>
    </location>
</feature>
<dbReference type="PANTHER" id="PTHR43280:SF2">
    <property type="entry name" value="HTH-TYPE TRANSCRIPTIONAL REGULATOR EXSA"/>
    <property type="match status" value="1"/>
</dbReference>
<comment type="caution">
    <text evidence="6">The sequence shown here is derived from an EMBL/GenBank/DDBJ whole genome shotgun (WGS) entry which is preliminary data.</text>
</comment>
<dbReference type="PANTHER" id="PTHR43280">
    <property type="entry name" value="ARAC-FAMILY TRANSCRIPTIONAL REGULATOR"/>
    <property type="match status" value="1"/>
</dbReference>
<dbReference type="Pfam" id="PF12833">
    <property type="entry name" value="HTH_18"/>
    <property type="match status" value="1"/>
</dbReference>
<dbReference type="SMART" id="SM00342">
    <property type="entry name" value="HTH_ARAC"/>
    <property type="match status" value="1"/>
</dbReference>
<dbReference type="SUPFAM" id="SSF46689">
    <property type="entry name" value="Homeodomain-like"/>
    <property type="match status" value="1"/>
</dbReference>
<sequence>MKKKWFYRLLFSYFPIFFSLTSVLILLTFLLISDMSRRETVTANERVVRHIMEQLDRSIREIDGLLVYEIETNANLHTFFREKGGERDYFRDYGVSRKINELSRINPLIDSIYLYRFSDGMVMSSNAFLPLDRFGDRAFVESRAQSRSLYELSGTRRYEEFPLPHRQPVSVFSIVRKFPLLDGTDGVIVANIGLEEIGRTVAGMSSSGFSYVEIRDAAGNLVYAPSDTDAKRRKSALSQAASDVTGWTYVGGVYDDRAFRYASVFSYVWVAGGLLVVVSGTVWIAYATRRNYKPIEAVLARIQLYSAQKSGLLSGQAQDEFHFIGQAIDDLIERSNTYRKLHEEDAVYRRSHFFIELLEGKRSIGPEEWHAELKRLRIASRFREVGTAVYEIDRYADFADRYSHRDRYLLKFVLNGVIREMAEPHPVTVWTEWTAEYRVTALYQIVGDGIDGAEWIAAMAASVKQWVEKNLDFTVTVGVGGCGGQLSGISRSYSDAVRALDYKPSLGLNRVIRPGCLQPNGPDGAYPQLQSIRPLVRAFRTGEEDWLPMLDRMFRELEGRLLTRDEHVQLMNTFIHHLVQELAEMPADVRREWNERVLPGLHAALETFDLAADLEIRFRDILTSFGRSIREWRESRNHFALIRDVRSYIEREYANPDLSLDHLCGLFGLNGKYLSRLFKEAFGEKLIDFVVGVRIGQSKRLLEETSMPLQEVARAVGYAHVISFIRAFKKVTGTTPGEYRKPFGKSPS</sequence>
<dbReference type="InterPro" id="IPR020449">
    <property type="entry name" value="Tscrpt_reg_AraC-type_HTH"/>
</dbReference>
<dbReference type="OrthoDB" id="1877256at2"/>
<evidence type="ECO:0000256" key="2">
    <source>
        <dbReference type="ARBA" id="ARBA00023125"/>
    </source>
</evidence>
<accession>A0A2V5KRD2</accession>
<protein>
    <recommendedName>
        <fullName evidence="5">HTH araC/xylS-type domain-containing protein</fullName>
    </recommendedName>
</protein>
<dbReference type="Gene3D" id="1.10.10.60">
    <property type="entry name" value="Homeodomain-like"/>
    <property type="match status" value="2"/>
</dbReference>
<dbReference type="PRINTS" id="PR00032">
    <property type="entry name" value="HTHARAC"/>
</dbReference>
<dbReference type="Proteomes" id="UP000247476">
    <property type="component" value="Unassembled WGS sequence"/>
</dbReference>
<evidence type="ECO:0000313" key="7">
    <source>
        <dbReference type="Proteomes" id="UP000247476"/>
    </source>
</evidence>
<keyword evidence="1" id="KW-0805">Transcription regulation</keyword>
<evidence type="ECO:0000256" key="1">
    <source>
        <dbReference type="ARBA" id="ARBA00023015"/>
    </source>
</evidence>
<keyword evidence="4" id="KW-0812">Transmembrane</keyword>
<dbReference type="EMBL" id="QJVJ01000006">
    <property type="protein sequence ID" value="PYI53987.1"/>
    <property type="molecule type" value="Genomic_DNA"/>
</dbReference>
<dbReference type="InterPro" id="IPR018060">
    <property type="entry name" value="HTH_AraC"/>
</dbReference>
<dbReference type="GO" id="GO:0043565">
    <property type="term" value="F:sequence-specific DNA binding"/>
    <property type="evidence" value="ECO:0007669"/>
    <property type="project" value="InterPro"/>
</dbReference>
<dbReference type="PROSITE" id="PS00041">
    <property type="entry name" value="HTH_ARAC_FAMILY_1"/>
    <property type="match status" value="1"/>
</dbReference>
<dbReference type="InterPro" id="IPR009057">
    <property type="entry name" value="Homeodomain-like_sf"/>
</dbReference>